<dbReference type="Gene3D" id="2.30.180.10">
    <property type="entry name" value="FAS1 domain"/>
    <property type="match status" value="1"/>
</dbReference>
<gene>
    <name evidence="2" type="ORF">ENN90_09650</name>
</gene>
<dbReference type="InterPro" id="IPR000782">
    <property type="entry name" value="FAS1_domain"/>
</dbReference>
<name>A0A831PM31_9BACT</name>
<dbReference type="SMART" id="SM00554">
    <property type="entry name" value="FAS1"/>
    <property type="match status" value="1"/>
</dbReference>
<dbReference type="Pfam" id="PF02469">
    <property type="entry name" value="Fasciclin"/>
    <property type="match status" value="1"/>
</dbReference>
<comment type="caution">
    <text evidence="2">The sequence shown here is derived from an EMBL/GenBank/DDBJ whole genome shotgun (WGS) entry which is preliminary data.</text>
</comment>
<evidence type="ECO:0000259" key="1">
    <source>
        <dbReference type="PROSITE" id="PS50213"/>
    </source>
</evidence>
<dbReference type="InterPro" id="IPR036378">
    <property type="entry name" value="FAS1_dom_sf"/>
</dbReference>
<dbReference type="PROSITE" id="PS51257">
    <property type="entry name" value="PROKAR_LIPOPROTEIN"/>
    <property type="match status" value="1"/>
</dbReference>
<organism evidence="2">
    <name type="scientific">Mariniphaga anaerophila</name>
    <dbReference type="NCBI Taxonomy" id="1484053"/>
    <lineage>
        <taxon>Bacteria</taxon>
        <taxon>Pseudomonadati</taxon>
        <taxon>Bacteroidota</taxon>
        <taxon>Bacteroidia</taxon>
        <taxon>Marinilabiliales</taxon>
        <taxon>Prolixibacteraceae</taxon>
        <taxon>Mariniphaga</taxon>
    </lineage>
</organism>
<proteinExistence type="predicted"/>
<evidence type="ECO:0000313" key="2">
    <source>
        <dbReference type="EMBL" id="HDR51862.1"/>
    </source>
</evidence>
<dbReference type="SUPFAM" id="SSF82153">
    <property type="entry name" value="FAS1 domain"/>
    <property type="match status" value="1"/>
</dbReference>
<dbReference type="PROSITE" id="PS50213">
    <property type="entry name" value="FAS1"/>
    <property type="match status" value="1"/>
</dbReference>
<protein>
    <recommendedName>
        <fullName evidence="1">FAS1 domain-containing protein</fullName>
    </recommendedName>
</protein>
<reference evidence="2" key="1">
    <citation type="journal article" date="2020" name="mSystems">
        <title>Genome- and Community-Level Interaction Insights into Carbon Utilization and Element Cycling Functions of Hydrothermarchaeota in Hydrothermal Sediment.</title>
        <authorList>
            <person name="Zhou Z."/>
            <person name="Liu Y."/>
            <person name="Xu W."/>
            <person name="Pan J."/>
            <person name="Luo Z.H."/>
            <person name="Li M."/>
        </authorList>
    </citation>
    <scope>NUCLEOTIDE SEQUENCE [LARGE SCALE GENOMIC DNA]</scope>
    <source>
        <strain evidence="2">SpSt-1217</strain>
    </source>
</reference>
<feature type="domain" description="FAS1" evidence="1">
    <location>
        <begin position="37"/>
        <end position="159"/>
    </location>
</feature>
<dbReference type="EMBL" id="DSDK01000517">
    <property type="protein sequence ID" value="HDR51862.1"/>
    <property type="molecule type" value="Genomic_DNA"/>
</dbReference>
<sequence>MKMKLKSGIYAVLVVFLFASCNKEWDDHYNVYPETVDKNVWEALAADGQVSAFVQLLKDFKYDTLFQSDISYTLFVPTNDALNEFTAANQVDTTLLNYHIATHFIQSGAITGKRKVQTLSKKYALFERYGTKTLLDGIELNRESPLYNNGKYYVLDQVAQPLPNLYEYFIVNNPVLRDYIDSQDSIILDRERSKPIGFDDDGNTVYDSVNIVINRFENKYFPVSKEFRNYTATIVFPKKEDYEDALTTMAQDLNIPQYNDFSDIPIEWQNDILIPHLLEQGVFMNMLEPEEFIWKKERDTLKLQNILGDSIQIFYRPVEKTLCSNGYAYNYENFVIPDTLYTGTSKFEAEWLLDETGLNRYAWYSHVRVVTDQPFAPLQEFIGTASNDSIVRVLFPRGYSGRYSVEFETRRVFPRKYAMEVATHMDVGGIYDIYVNNELVKTFDYYDFVRYRGVIPSVIPGKRYIPRGRFNSFDMVVDNIEEYSRVKIRIEYKGPGSGIPSNGLVLDYIDFIPF</sequence>
<dbReference type="AlphaFoldDB" id="A0A831PM31"/>
<accession>A0A831PM31</accession>
<dbReference type="Proteomes" id="UP000886047">
    <property type="component" value="Unassembled WGS sequence"/>
</dbReference>